<protein>
    <recommendedName>
        <fullName evidence="2">ATP-grasp domain-containing protein</fullName>
    </recommendedName>
</protein>
<feature type="domain" description="ATP-grasp" evidence="2">
    <location>
        <begin position="127"/>
        <end position="330"/>
    </location>
</feature>
<dbReference type="GO" id="GO:0046872">
    <property type="term" value="F:metal ion binding"/>
    <property type="evidence" value="ECO:0007669"/>
    <property type="project" value="InterPro"/>
</dbReference>
<dbReference type="InterPro" id="IPR005479">
    <property type="entry name" value="CPAse_ATP-bd"/>
</dbReference>
<evidence type="ECO:0000313" key="4">
    <source>
        <dbReference type="Proteomes" id="UP000269289"/>
    </source>
</evidence>
<dbReference type="InterPro" id="IPR011761">
    <property type="entry name" value="ATP-grasp"/>
</dbReference>
<proteinExistence type="predicted"/>
<keyword evidence="4" id="KW-1185">Reference proteome</keyword>
<gene>
    <name evidence="3" type="ORF">EBM89_05360</name>
</gene>
<evidence type="ECO:0000313" key="3">
    <source>
        <dbReference type="EMBL" id="RMI13173.1"/>
    </source>
</evidence>
<keyword evidence="1" id="KW-0067">ATP-binding</keyword>
<dbReference type="SUPFAM" id="SSF56059">
    <property type="entry name" value="Glutathione synthetase ATP-binding domain-like"/>
    <property type="match status" value="1"/>
</dbReference>
<comment type="caution">
    <text evidence="3">The sequence shown here is derived from an EMBL/GenBank/DDBJ whole genome shotgun (WGS) entry which is preliminary data.</text>
</comment>
<dbReference type="GO" id="GO:0005524">
    <property type="term" value="F:ATP binding"/>
    <property type="evidence" value="ECO:0007669"/>
    <property type="project" value="UniProtKB-UniRule"/>
</dbReference>
<keyword evidence="1" id="KW-0547">Nucleotide-binding</keyword>
<dbReference type="Gene3D" id="3.30.470.20">
    <property type="entry name" value="ATP-grasp fold, B domain"/>
    <property type="match status" value="1"/>
</dbReference>
<sequence>MSGAEEVAGLQPVILGADIGVYALARAFHEQYGVRSVVVSGAALGPVAHSRILDNVLVDDGHDPRQLVDALLRVAAQRTGQRLVLLANSDWLVRVVVQHRAELEPHYVVPFLGADLMDRLSDKATFAEIATDLGISVPRTIVQDFAGAANPAWAPVPVNMPYPLIAKAASSADYQEVTFPGKKKVFEIQDAAELDALWVSLRAAGYRGRFVVQELVPGDDTQMRSVTAYVDSRGSITLLCSAHVLLEEHTPSGLGNPAAMVVTREQEMLDQAAAFLRGVGYVGFANFDVKVDPRDGSYRFFEVNPRIGRNNYYVTAAGANVARFLVEDRVLDRAVEPVVVDTEVLYTILPHRLLLRYVLDPALAGKVRGLIRAGRVARPLVYARDGGPRRRWYALAAAVNQVRKFRRWYPKVTGTGF</sequence>
<evidence type="ECO:0000256" key="1">
    <source>
        <dbReference type="PROSITE-ProRule" id="PRU00409"/>
    </source>
</evidence>
<evidence type="ECO:0000259" key="2">
    <source>
        <dbReference type="PROSITE" id="PS50975"/>
    </source>
</evidence>
<dbReference type="Proteomes" id="UP000269289">
    <property type="component" value="Unassembled WGS sequence"/>
</dbReference>
<dbReference type="PROSITE" id="PS50975">
    <property type="entry name" value="ATP_GRASP"/>
    <property type="match status" value="1"/>
</dbReference>
<dbReference type="EMBL" id="RFFI01000020">
    <property type="protein sequence ID" value="RMI13173.1"/>
    <property type="molecule type" value="Genomic_DNA"/>
</dbReference>
<dbReference type="AlphaFoldDB" id="A0A3M2JNI4"/>
<accession>A0A3M2JNI4</accession>
<reference evidence="3 4" key="1">
    <citation type="submission" date="2018-10" db="EMBL/GenBank/DDBJ databases">
        <title>Isolation, diversity and antifungal activity of actinobacteria from wheat.</title>
        <authorList>
            <person name="Han C."/>
        </authorList>
    </citation>
    <scope>NUCLEOTIDE SEQUENCE [LARGE SCALE GENOMIC DNA]</scope>
    <source>
        <strain evidence="3 4">NEAU-YY56</strain>
    </source>
</reference>
<dbReference type="OrthoDB" id="5420347at2"/>
<organism evidence="3 4">
    <name type="scientific">Cellulomonas triticagri</name>
    <dbReference type="NCBI Taxonomy" id="2483352"/>
    <lineage>
        <taxon>Bacteria</taxon>
        <taxon>Bacillati</taxon>
        <taxon>Actinomycetota</taxon>
        <taxon>Actinomycetes</taxon>
        <taxon>Micrococcales</taxon>
        <taxon>Cellulomonadaceae</taxon>
        <taxon>Cellulomonas</taxon>
    </lineage>
</organism>
<dbReference type="Pfam" id="PF02786">
    <property type="entry name" value="CPSase_L_D2"/>
    <property type="match status" value="1"/>
</dbReference>
<name>A0A3M2JNI4_9CELL</name>